<reference evidence="3 4" key="1">
    <citation type="submission" date="2020-01" db="EMBL/GenBank/DDBJ databases">
        <authorList>
            <person name="Sixt B."/>
            <person name="Schulz F."/>
            <person name="Kostanjsek R."/>
            <person name="Koestlbacher S."/>
            <person name="Collingro A."/>
            <person name="Toenshoff E."/>
            <person name="Horn M."/>
        </authorList>
    </citation>
    <scope>NUCLEOTIDE SEQUENCE [LARGE SCALE GENOMIC DNA]</scope>
    <source>
        <strain evidence="3 4">15C</strain>
    </source>
</reference>
<keyword evidence="4" id="KW-1185">Reference proteome</keyword>
<name>A0ABX8YYQ0_9BACT</name>
<dbReference type="Proteomes" id="UP000822862">
    <property type="component" value="Chromosome"/>
</dbReference>
<proteinExistence type="predicted"/>
<protein>
    <submittedName>
        <fullName evidence="3">Nisin biosynthesis protein NisB</fullName>
    </submittedName>
</protein>
<sequence length="1007" mass="118479">MKEPPIYECADFFLIRHAHYPIQVLDSITREQDPIKYIFKFYENNALFKEAIAIANPDLHQFIKNLKSKNKKIFFSLLKYLSRTYSRATPFGLFSSVNWGVFHSKTELTFDISSIQKKARPSMEWVADLIDLYHSEKTFVRDLYVIANPQIILRSGRAIIIKNASIESRKNYNSIQNTEASETVFALAKTSIRYKDLEKKMITIYPNIEKSKIEEYLWLLFQKRYLLSELHMKTHSLPELTKITQRIPFQNLSDLSQSISAYENDSLSNDRIGKLEEVYTQMKNISKKVKFTLQVDAHCKISDVFLHKNVQKSIEKAANLLWLISHEEQKLDNLVDFYHHFLEKYGVNRLVPLSELLGEPHVYDFLLKQTDKKKKTNLIETFIFSQLSAKEIILDDIVQLLPKLTKEELQKAPPSIELLFELSAPSLKDINQGNFNLIILGMTPQAGNAFGRFLYLWDEAKVKKMQELKKKEESLHPEILFVETSFFPENPRFANICFCKKTRKYQLNIYGYNDSKNTLQLNDLYIGANAEQLYIYSKKLNKEIYTVLNSAINPDLAPFPLKFLLTLSRYRFSNFAPMLSSYLTSMLYFPRIRYQNIVFSPAQWYFNYQSLEIKTTDSENEIKIKLLNAFKKYDVPFQIYLTQSDNRLLINWKVGCFFDLIFQQFKSNFEIFLVENLIDLNNRVIKNSKGNYVSEFVVPLTKNRAYGFESLHTSYPQTKQLSIQDRISLPGGEWLYAKIFLPIEETEIFLQKTLFHYLNYLTEKYEIKKWFYVRYKEEDYHIRIRINAPHSILNSSILQDIHQWISHLLQSKLIHDFHICPYKREIERYGGPDSIDLVEEFFFIDTIYCSEILLKANKITDDIPIYIKPLFGIINILKHFYTDNALVLAFLTPNREHMNLLSGLRPYNRIIMQYTKFLFLEQIEENLPNSKGDIIKSLLSKTTNTLSSLAKKINDLEQAEMLWNTKRNILDSLIHMHCNRIIGFDKKLEIKARLAAHHFLSKSMIAY</sequence>
<organism evidence="3 4">
    <name type="scientific">Candidatus Rhabdochlamydia porcellionis</name>
    <dbReference type="NCBI Taxonomy" id="225148"/>
    <lineage>
        <taxon>Bacteria</taxon>
        <taxon>Pseudomonadati</taxon>
        <taxon>Chlamydiota</taxon>
        <taxon>Chlamydiia</taxon>
        <taxon>Parachlamydiales</taxon>
        <taxon>Candidatus Rhabdochlamydiaceae</taxon>
        <taxon>Candidatus Rhabdochlamydia</taxon>
    </lineage>
</organism>
<dbReference type="InterPro" id="IPR023809">
    <property type="entry name" value="Thiopep_bacteriocin_synth_dom"/>
</dbReference>
<gene>
    <name evidence="3" type="ORF">RHAB15C_0000324</name>
</gene>
<dbReference type="Pfam" id="PF14028">
    <property type="entry name" value="Lant_dehydr_C"/>
    <property type="match status" value="1"/>
</dbReference>
<feature type="domain" description="Thiopeptide-type bacteriocin biosynthesis" evidence="2">
    <location>
        <begin position="734"/>
        <end position="996"/>
    </location>
</feature>
<evidence type="ECO:0000313" key="3">
    <source>
        <dbReference type="EMBL" id="QZA58450.1"/>
    </source>
</evidence>
<dbReference type="EMBL" id="CP075585">
    <property type="protein sequence ID" value="QZA58450.1"/>
    <property type="molecule type" value="Genomic_DNA"/>
</dbReference>
<dbReference type="Pfam" id="PF04738">
    <property type="entry name" value="Lant_dehydr_N"/>
    <property type="match status" value="1"/>
</dbReference>
<dbReference type="RefSeq" id="WP_194845019.1">
    <property type="nucleotide sequence ID" value="NZ_CP075585.1"/>
</dbReference>
<feature type="domain" description="Lantibiotic dehydratase N-terminal" evidence="1">
    <location>
        <begin position="45"/>
        <end position="653"/>
    </location>
</feature>
<dbReference type="InterPro" id="IPR006827">
    <property type="entry name" value="Lant_deHydtase_N"/>
</dbReference>
<accession>A0ABX8YYQ0</accession>
<reference evidence="3 4" key="2">
    <citation type="submission" date="2021-05" db="EMBL/GenBank/DDBJ databases">
        <title>Ecology and evolution of chlamydial symbionts of arthropods.</title>
        <authorList>
            <person name="Halter T."/>
            <person name="Sixt B.S."/>
            <person name="Toenshoff E.R."/>
            <person name="Koestlbacher S."/>
            <person name="Schulz F."/>
            <person name="Kostanjsek R."/>
            <person name="Collingro A."/>
            <person name="Hendrickx F."/>
            <person name="Horn M."/>
        </authorList>
    </citation>
    <scope>NUCLEOTIDE SEQUENCE [LARGE SCALE GENOMIC DNA]</scope>
    <source>
        <strain evidence="3 4">15C</strain>
    </source>
</reference>
<evidence type="ECO:0000313" key="4">
    <source>
        <dbReference type="Proteomes" id="UP000822862"/>
    </source>
</evidence>
<evidence type="ECO:0000259" key="1">
    <source>
        <dbReference type="Pfam" id="PF04738"/>
    </source>
</evidence>
<dbReference type="NCBIfam" id="TIGR03891">
    <property type="entry name" value="thiopep_ocin"/>
    <property type="match status" value="1"/>
</dbReference>
<evidence type="ECO:0000259" key="2">
    <source>
        <dbReference type="Pfam" id="PF14028"/>
    </source>
</evidence>